<dbReference type="GO" id="GO:0016616">
    <property type="term" value="F:oxidoreductase activity, acting on the CH-OH group of donors, NAD or NADP as acceptor"/>
    <property type="evidence" value="ECO:0007669"/>
    <property type="project" value="InterPro"/>
</dbReference>
<name>A0A2M8G9D5_9BACT</name>
<dbReference type="InterPro" id="IPR013328">
    <property type="entry name" value="6PGD_dom2"/>
</dbReference>
<organism evidence="4 5">
    <name type="scientific">Candidatus Tagabacteria bacterium CG_4_8_14_3_um_filter_41_8</name>
    <dbReference type="NCBI Taxonomy" id="1975018"/>
    <lineage>
        <taxon>Bacteria</taxon>
        <taxon>Candidatus Tagaibacteriota</taxon>
    </lineage>
</organism>
<proteinExistence type="inferred from homology"/>
<dbReference type="GO" id="GO:0051287">
    <property type="term" value="F:NAD binding"/>
    <property type="evidence" value="ECO:0007669"/>
    <property type="project" value="InterPro"/>
</dbReference>
<dbReference type="PANTHER" id="PTHR43750:SF3">
    <property type="entry name" value="UDP-GLUCOSE 6-DEHYDROGENASE TUAD"/>
    <property type="match status" value="1"/>
</dbReference>
<dbReference type="AlphaFoldDB" id="A0A2M8G9D5"/>
<comment type="caution">
    <text evidence="4">The sequence shown here is derived from an EMBL/GenBank/DDBJ whole genome shotgun (WGS) entry which is preliminary data.</text>
</comment>
<dbReference type="InterPro" id="IPR008927">
    <property type="entry name" value="6-PGluconate_DH-like_C_sf"/>
</dbReference>
<evidence type="ECO:0000259" key="3">
    <source>
        <dbReference type="Pfam" id="PF03721"/>
    </source>
</evidence>
<dbReference type="PANTHER" id="PTHR43750">
    <property type="entry name" value="UDP-GLUCOSE 6-DEHYDROGENASE TUAD"/>
    <property type="match status" value="1"/>
</dbReference>
<dbReference type="InterPro" id="IPR014026">
    <property type="entry name" value="UDP-Glc/GDP-Man_DH_dimer"/>
</dbReference>
<dbReference type="Proteomes" id="UP000229041">
    <property type="component" value="Unassembled WGS sequence"/>
</dbReference>
<evidence type="ECO:0000259" key="2">
    <source>
        <dbReference type="Pfam" id="PF00984"/>
    </source>
</evidence>
<feature type="domain" description="UDP-glucose/GDP-mannose dehydrogenase N-terminal" evidence="3">
    <location>
        <begin position="64"/>
        <end position="161"/>
    </location>
</feature>
<evidence type="ECO:0008006" key="6">
    <source>
        <dbReference type="Google" id="ProtNLM"/>
    </source>
</evidence>
<gene>
    <name evidence="4" type="ORF">CO014_00625</name>
</gene>
<sequence length="339" mass="38383">MNKGSFLTFHNKEEQEMKEKIKIGIIGIGIVGTPLKRWFLEKGRERGKNLFCYDADPKKGFYDDISKTNVVFICVPTPPNPDGSCNASIVESVIAQLPDGERCIVIKSTVPPGTTEKLRKKYKSKGYFLFNPEFLTEAQAWEDFIRPDRQIVAAADEDSRKWISVVLNLLPIGSFQSPGIDGTYNFHEVNSTEAELAKYAGNNFGALKVAFFNTVYDRCKLLGVDYDKVRLLVTHDRRINGAWTDVNHGGFRGYAGFCFPKDSDATIAQDEDHLKTLREKGDNFAEVFEKGANLLKAKRDYNEALLKSQRFTVEKISVHDKDLKKIIKNHNSKERKKNG</sequence>
<dbReference type="Gene3D" id="1.10.1040.10">
    <property type="entry name" value="N-(1-d-carboxylethyl)-l-norvaline Dehydrogenase, domain 2"/>
    <property type="match status" value="1"/>
</dbReference>
<protein>
    <recommendedName>
        <fullName evidence="6">UDP-glucose/GDP-mannose dehydrogenase family protein</fullName>
    </recommendedName>
</protein>
<comment type="similarity">
    <text evidence="1">Belongs to the UDP-glucose/GDP-mannose dehydrogenase family.</text>
</comment>
<dbReference type="Gene3D" id="3.40.50.720">
    <property type="entry name" value="NAD(P)-binding Rossmann-like Domain"/>
    <property type="match status" value="1"/>
</dbReference>
<reference evidence="5" key="1">
    <citation type="submission" date="2017-09" db="EMBL/GenBank/DDBJ databases">
        <title>Depth-based differentiation of microbial function through sediment-hosted aquifers and enrichment of novel symbionts in the deep terrestrial subsurface.</title>
        <authorList>
            <person name="Probst A.J."/>
            <person name="Ladd B."/>
            <person name="Jarett J.K."/>
            <person name="Geller-Mcgrath D.E."/>
            <person name="Sieber C.M.K."/>
            <person name="Emerson J.B."/>
            <person name="Anantharaman K."/>
            <person name="Thomas B.C."/>
            <person name="Malmstrom R."/>
            <person name="Stieglmeier M."/>
            <person name="Klingl A."/>
            <person name="Woyke T."/>
            <person name="Ryan C.M."/>
            <person name="Banfield J.F."/>
        </authorList>
    </citation>
    <scope>NUCLEOTIDE SEQUENCE [LARGE SCALE GENOMIC DNA]</scope>
</reference>
<dbReference type="SUPFAM" id="SSF51735">
    <property type="entry name" value="NAD(P)-binding Rossmann-fold domains"/>
    <property type="match status" value="1"/>
</dbReference>
<accession>A0A2M8G9D5</accession>
<dbReference type="SUPFAM" id="SSF48179">
    <property type="entry name" value="6-phosphogluconate dehydrogenase C-terminal domain-like"/>
    <property type="match status" value="1"/>
</dbReference>
<dbReference type="InterPro" id="IPR036291">
    <property type="entry name" value="NAD(P)-bd_dom_sf"/>
</dbReference>
<dbReference type="Pfam" id="PF00984">
    <property type="entry name" value="UDPG_MGDP_dh"/>
    <property type="match status" value="1"/>
</dbReference>
<dbReference type="Pfam" id="PF03721">
    <property type="entry name" value="UDPG_MGDP_dh_N"/>
    <property type="match status" value="1"/>
</dbReference>
<evidence type="ECO:0000313" key="4">
    <source>
        <dbReference type="EMBL" id="PJC70072.1"/>
    </source>
</evidence>
<dbReference type="EMBL" id="PFQR01000017">
    <property type="protein sequence ID" value="PJC70072.1"/>
    <property type="molecule type" value="Genomic_DNA"/>
</dbReference>
<evidence type="ECO:0000313" key="5">
    <source>
        <dbReference type="Proteomes" id="UP000229041"/>
    </source>
</evidence>
<dbReference type="InterPro" id="IPR001732">
    <property type="entry name" value="UDP-Glc/GDP-Man_DH_N"/>
</dbReference>
<feature type="domain" description="UDP-glucose/GDP-mannose dehydrogenase dimerisation" evidence="2">
    <location>
        <begin position="193"/>
        <end position="272"/>
    </location>
</feature>
<evidence type="ECO:0000256" key="1">
    <source>
        <dbReference type="ARBA" id="ARBA00006601"/>
    </source>
</evidence>